<dbReference type="OrthoDB" id="9802503at2"/>
<keyword evidence="5 6" id="KW-0460">Magnesium</keyword>
<evidence type="ECO:0000256" key="5">
    <source>
        <dbReference type="ARBA" id="ARBA00022842"/>
    </source>
</evidence>
<keyword evidence="6" id="KW-0324">Glycolysis</keyword>
<reference evidence="9" key="1">
    <citation type="submission" date="2018-12" db="EMBL/GenBank/DDBJ databases">
        <title>Tengunoibacter tsumagoiensis gen. nov., sp. nov., Dictyobacter kobayashii sp. nov., D. alpinus sp. nov., and D. joshuensis sp. nov. and description of Dictyobacteraceae fam. nov. within the order Ktedonobacterales isolated from Tengu-no-mugimeshi.</title>
        <authorList>
            <person name="Wang C.M."/>
            <person name="Zheng Y."/>
            <person name="Sakai Y."/>
            <person name="Toyoda A."/>
            <person name="Minakuchi Y."/>
            <person name="Abe K."/>
            <person name="Yokota A."/>
            <person name="Yabe S."/>
        </authorList>
    </citation>
    <scope>NUCLEOTIDE SEQUENCE [LARGE SCALE GENOMIC DNA]</scope>
    <source>
        <strain evidence="9">Uno3</strain>
    </source>
</reference>
<dbReference type="EC" id="2.7.1.90" evidence="6"/>
<accession>A0A401ZZB0</accession>
<keyword evidence="4 6" id="KW-0418">Kinase</keyword>
<dbReference type="Proteomes" id="UP000287352">
    <property type="component" value="Unassembled WGS sequence"/>
</dbReference>
<feature type="binding site" evidence="6">
    <location>
        <begin position="139"/>
        <end position="141"/>
    </location>
    <ligand>
        <name>substrate</name>
    </ligand>
</feature>
<evidence type="ECO:0000256" key="1">
    <source>
        <dbReference type="ARBA" id="ARBA00001946"/>
    </source>
</evidence>
<keyword evidence="3 6" id="KW-0479">Metal-binding</keyword>
<proteinExistence type="inferred from homology"/>
<keyword evidence="2 6" id="KW-0808">Transferase</keyword>
<feature type="active site" description="Proton acceptor" evidence="6">
    <location>
        <position position="141"/>
    </location>
</feature>
<comment type="subunit">
    <text evidence="6">Homodimer.</text>
</comment>
<protein>
    <recommendedName>
        <fullName evidence="6">Pyrophosphate--fructose 6-phosphate 1-phosphotransferase</fullName>
        <ecNumber evidence="6">2.7.1.90</ecNumber>
    </recommendedName>
    <alternativeName>
        <fullName evidence="6">6-phosphofructokinase, pyrophosphate dependent</fullName>
    </alternativeName>
    <alternativeName>
        <fullName evidence="6">PPi-dependent phosphofructokinase</fullName>
        <shortName evidence="6">PPi-PFK</shortName>
    </alternativeName>
    <alternativeName>
        <fullName evidence="6">Pyrophosphate-dependent 6-phosphofructose-1-kinase</fullName>
    </alternativeName>
</protein>
<comment type="cofactor">
    <cofactor evidence="1 6">
        <name>Mg(2+)</name>
        <dbReference type="ChEBI" id="CHEBI:18420"/>
    </cofactor>
</comment>
<dbReference type="Gene3D" id="3.40.50.460">
    <property type="entry name" value="Phosphofructokinase domain"/>
    <property type="match status" value="1"/>
</dbReference>
<dbReference type="Gene3D" id="3.40.50.450">
    <property type="match status" value="1"/>
</dbReference>
<dbReference type="HAMAP" id="MF_01978">
    <property type="entry name" value="Phosphofructokinase_II_B2"/>
    <property type="match status" value="1"/>
</dbReference>
<gene>
    <name evidence="6 8" type="primary">pfp</name>
    <name evidence="8" type="ORF">KTT_20480</name>
</gene>
<organism evidence="8 9">
    <name type="scientific">Tengunoibacter tsumagoiensis</name>
    <dbReference type="NCBI Taxonomy" id="2014871"/>
    <lineage>
        <taxon>Bacteria</taxon>
        <taxon>Bacillati</taxon>
        <taxon>Chloroflexota</taxon>
        <taxon>Ktedonobacteria</taxon>
        <taxon>Ktedonobacterales</taxon>
        <taxon>Dictyobacteraceae</taxon>
        <taxon>Tengunoibacter</taxon>
    </lineage>
</organism>
<evidence type="ECO:0000256" key="3">
    <source>
        <dbReference type="ARBA" id="ARBA00022723"/>
    </source>
</evidence>
<evidence type="ECO:0000256" key="2">
    <source>
        <dbReference type="ARBA" id="ARBA00022679"/>
    </source>
</evidence>
<comment type="catalytic activity">
    <reaction evidence="6">
        <text>beta-D-fructose 6-phosphate + diphosphate = beta-D-fructose 1,6-bisphosphate + phosphate + H(+)</text>
        <dbReference type="Rhea" id="RHEA:13613"/>
        <dbReference type="ChEBI" id="CHEBI:15378"/>
        <dbReference type="ChEBI" id="CHEBI:32966"/>
        <dbReference type="ChEBI" id="CHEBI:33019"/>
        <dbReference type="ChEBI" id="CHEBI:43474"/>
        <dbReference type="ChEBI" id="CHEBI:57634"/>
        <dbReference type="EC" id="2.7.1.90"/>
    </reaction>
</comment>
<dbReference type="PANTHER" id="PTHR45770">
    <property type="entry name" value="ATP-DEPENDENT 6-PHOSPHOFRUCTOKINASE 1"/>
    <property type="match status" value="1"/>
</dbReference>
<dbReference type="GO" id="GO:0006002">
    <property type="term" value="P:fructose 6-phosphate metabolic process"/>
    <property type="evidence" value="ECO:0007669"/>
    <property type="project" value="InterPro"/>
</dbReference>
<dbReference type="RefSeq" id="WP_126579829.1">
    <property type="nucleotide sequence ID" value="NZ_BIFR01000001.1"/>
</dbReference>
<dbReference type="SUPFAM" id="SSF53784">
    <property type="entry name" value="Phosphofructokinase"/>
    <property type="match status" value="1"/>
</dbReference>
<dbReference type="NCBIfam" id="NF010675">
    <property type="entry name" value="PRK14072.1"/>
    <property type="match status" value="1"/>
</dbReference>
<feature type="binding site" evidence="6">
    <location>
        <begin position="186"/>
        <end position="188"/>
    </location>
    <ligand>
        <name>substrate</name>
    </ligand>
</feature>
<dbReference type="AlphaFoldDB" id="A0A401ZZB0"/>
<dbReference type="InterPro" id="IPR000023">
    <property type="entry name" value="Phosphofructokinase_dom"/>
</dbReference>
<dbReference type="InterPro" id="IPR035966">
    <property type="entry name" value="PKF_sf"/>
</dbReference>
<dbReference type="GO" id="GO:0005737">
    <property type="term" value="C:cytoplasm"/>
    <property type="evidence" value="ECO:0007669"/>
    <property type="project" value="UniProtKB-SubCell"/>
</dbReference>
<comment type="similarity">
    <text evidence="6">Belongs to the phosphofructokinase type A (PFKA) family. PPi-dependent PFK group II subfamily. Clade 'B2' sub-subfamily.</text>
</comment>
<evidence type="ECO:0000313" key="9">
    <source>
        <dbReference type="Proteomes" id="UP000287352"/>
    </source>
</evidence>
<dbReference type="GO" id="GO:0047334">
    <property type="term" value="F:diphosphate-fructose-6-phosphate 1-phosphotransferase activity"/>
    <property type="evidence" value="ECO:0007669"/>
    <property type="project" value="UniProtKB-EC"/>
</dbReference>
<dbReference type="InterPro" id="IPR011404">
    <property type="entry name" value="PPi-PFK"/>
</dbReference>
<feature type="domain" description="Phosphofructokinase" evidence="7">
    <location>
        <begin position="9"/>
        <end position="323"/>
    </location>
</feature>
<evidence type="ECO:0000313" key="8">
    <source>
        <dbReference type="EMBL" id="GCE12189.1"/>
    </source>
</evidence>
<comment type="activity regulation">
    <text evidence="6">Non-allosteric.</text>
</comment>
<feature type="site" description="Important for catalytic activity; stabilizes the transition state when the phosphoryl donor is PPi" evidence="6">
    <location>
        <position position="138"/>
    </location>
</feature>
<comment type="caution">
    <text evidence="6">Lacks conserved residue(s) required for the propagation of feature annotation.</text>
</comment>
<feature type="site" description="Important for catalytic activity and substrate specificity; stabilizes the transition state when the phosphoryl donor is PPi; prevents ATP from binding by mimicking the alpha-phosphate group of ATP" evidence="6">
    <location>
        <position position="112"/>
    </location>
</feature>
<feature type="binding site" evidence="6">
    <location>
        <position position="243"/>
    </location>
    <ligand>
        <name>substrate</name>
    </ligand>
</feature>
<feature type="binding site" evidence="6">
    <location>
        <position position="16"/>
    </location>
    <ligand>
        <name>diphosphate</name>
        <dbReference type="ChEBI" id="CHEBI:33019"/>
    </ligand>
</feature>
<comment type="caution">
    <text evidence="8">The sequence shown here is derived from an EMBL/GenBank/DDBJ whole genome shotgun (WGS) entry which is preliminary data.</text>
</comment>
<sequence>MPPYLSGNLIIGQSGGATAVINASLVGAVQAALTDKHITGIYGMRHGIEGLLKEDLLDLRQQPSSLWPQLLETPSAALGSCRYKLKDHDLERTIDILRRYNVRFMLYIGGNDSADTAHRLAQAAQQQHYELSILSVPKTIDNDLPLTDHCPGYGSAARFIAQATIDSTLNTTSIPWHYPVKVIETMGRDAGWLTAAAALGKRSELDPPHLLLLPEQPFQQERFLTEIEAIYRRIGYVIIVAAETIRDEKGVALGAVGQTGVDAFQHPLLSGAAQYLVDLVKRELGLRARFDKPGDLQRMASANISLTDRDEAYRVGYNGVQALLEGANDKMVTLLRQPDDVYHCTTGLADLTAVANVQRLLPDTYLNAEKTMVTQAFYDYALPLIGSPLQQPARLEMTRIR</sequence>
<name>A0A401ZZB0_9CHLR</name>
<keyword evidence="6" id="KW-0963">Cytoplasm</keyword>
<dbReference type="PIRSF" id="PIRSF036483">
    <property type="entry name" value="PFK_XF0274"/>
    <property type="match status" value="1"/>
</dbReference>
<dbReference type="PRINTS" id="PR00476">
    <property type="entry name" value="PHFRCTKINASE"/>
</dbReference>
<dbReference type="UniPathway" id="UPA00109">
    <property type="reaction ID" value="UER00182"/>
</dbReference>
<evidence type="ECO:0000256" key="4">
    <source>
        <dbReference type="ARBA" id="ARBA00022777"/>
    </source>
</evidence>
<keyword evidence="9" id="KW-1185">Reference proteome</keyword>
<comment type="subcellular location">
    <subcellularLocation>
        <location evidence="6">Cytoplasm</location>
    </subcellularLocation>
</comment>
<feature type="binding site" evidence="6">
    <location>
        <position position="111"/>
    </location>
    <ligand>
        <name>Mg(2+)</name>
        <dbReference type="ChEBI" id="CHEBI:18420"/>
        <note>catalytic</note>
    </ligand>
</feature>
<dbReference type="GO" id="GO:0046872">
    <property type="term" value="F:metal ion binding"/>
    <property type="evidence" value="ECO:0007669"/>
    <property type="project" value="UniProtKB-KW"/>
</dbReference>
<dbReference type="GO" id="GO:0003872">
    <property type="term" value="F:6-phosphofructokinase activity"/>
    <property type="evidence" value="ECO:0007669"/>
    <property type="project" value="UniProtKB-UniRule"/>
</dbReference>
<comment type="pathway">
    <text evidence="6">Carbohydrate degradation; glycolysis; D-glyceraldehyde 3-phosphate and glycerone phosphate from D-glucose: step 3/4.</text>
</comment>
<dbReference type="Pfam" id="PF00365">
    <property type="entry name" value="PFK"/>
    <property type="match status" value="1"/>
</dbReference>
<evidence type="ECO:0000256" key="6">
    <source>
        <dbReference type="HAMAP-Rule" id="MF_01978"/>
    </source>
</evidence>
<comment type="function">
    <text evidence="6">Catalyzes the phosphorylation of D-fructose 6-phosphate, the first committing step of glycolysis. Uses inorganic phosphate (PPi) as phosphoryl donor instead of ATP like common ATP-dependent phosphofructokinases (ATP-PFKs), which renders the reaction reversible, and can thus function both in glycolysis and gluconeogenesis. Consistently, PPi-PFK can replace the enzymes of both the forward (ATP-PFK) and reverse (fructose-bisphosphatase (FBPase)) reactions.</text>
</comment>
<evidence type="ECO:0000259" key="7">
    <source>
        <dbReference type="Pfam" id="PF00365"/>
    </source>
</evidence>
<dbReference type="EMBL" id="BIFR01000001">
    <property type="protein sequence ID" value="GCE12189.1"/>
    <property type="molecule type" value="Genomic_DNA"/>
</dbReference>
<dbReference type="InterPro" id="IPR050929">
    <property type="entry name" value="PFKA"/>
</dbReference>
<dbReference type="InterPro" id="IPR022953">
    <property type="entry name" value="ATP_PFK"/>
</dbReference>